<sequence length="61" mass="6774">MGIFKRKVKEPSGNNTTKIKKDEISVKMSGSSYFIVDIDSLVNSTVVQRQVKMAKEAIPSN</sequence>
<protein>
    <submittedName>
        <fullName evidence="1">Uncharacterized protein</fullName>
    </submittedName>
</protein>
<dbReference type="EMBL" id="SEUJ01000063">
    <property type="protein sequence ID" value="KAA1159629.1"/>
    <property type="molecule type" value="Genomic_DNA"/>
</dbReference>
<evidence type="ECO:0000313" key="1">
    <source>
        <dbReference type="EMBL" id="KAA1159629.1"/>
    </source>
</evidence>
<proteinExistence type="predicted"/>
<dbReference type="RefSeq" id="WP_149605603.1">
    <property type="nucleotide sequence ID" value="NZ_SEUJ01000063.1"/>
</dbReference>
<organism evidence="1 2">
    <name type="scientific">Pseudoalteromonas fuliginea</name>
    <dbReference type="NCBI Taxonomy" id="1872678"/>
    <lineage>
        <taxon>Bacteria</taxon>
        <taxon>Pseudomonadati</taxon>
        <taxon>Pseudomonadota</taxon>
        <taxon>Gammaproteobacteria</taxon>
        <taxon>Alteromonadales</taxon>
        <taxon>Pseudoalteromonadaceae</taxon>
        <taxon>Pseudoalteromonas</taxon>
    </lineage>
</organism>
<name>A0ABQ6RJX6_9GAMM</name>
<keyword evidence="2" id="KW-1185">Reference proteome</keyword>
<evidence type="ECO:0000313" key="2">
    <source>
        <dbReference type="Proteomes" id="UP000322915"/>
    </source>
</evidence>
<dbReference type="Proteomes" id="UP000322915">
    <property type="component" value="Unassembled WGS sequence"/>
</dbReference>
<accession>A0ABQ6RJX6</accession>
<gene>
    <name evidence="1" type="ORF">EU509_07160</name>
</gene>
<reference evidence="1 2" key="1">
    <citation type="submission" date="2019-01" db="EMBL/GenBank/DDBJ databases">
        <title>Genome sequences of marine Pseudoalteromonas species.</title>
        <authorList>
            <person name="Boraston A.B."/>
            <person name="Hehemann J.-H."/>
            <person name="Vickers C.J."/>
            <person name="Salama-Alber O."/>
            <person name="Abe K."/>
            <person name="Hettle A.J."/>
        </authorList>
    </citation>
    <scope>NUCLEOTIDE SEQUENCE [LARGE SCALE GENOMIC DNA]</scope>
    <source>
        <strain evidence="1 2">PS47</strain>
    </source>
</reference>
<comment type="caution">
    <text evidence="1">The sequence shown here is derived from an EMBL/GenBank/DDBJ whole genome shotgun (WGS) entry which is preliminary data.</text>
</comment>